<dbReference type="GO" id="GO:0016592">
    <property type="term" value="C:mediator complex"/>
    <property type="evidence" value="ECO:0007669"/>
    <property type="project" value="TreeGrafter"/>
</dbReference>
<accession>A0A5B7GGM6</accession>
<dbReference type="OrthoDB" id="103819at2759"/>
<evidence type="ECO:0000256" key="5">
    <source>
        <dbReference type="ARBA" id="ARBA00023015"/>
    </source>
</evidence>
<keyword evidence="5" id="KW-0805">Transcription regulation</keyword>
<feature type="region of interest" description="Disordered" evidence="8">
    <location>
        <begin position="70"/>
        <end position="91"/>
    </location>
</feature>
<dbReference type="PANTHER" id="PTHR48249">
    <property type="entry name" value="MEDIATOR OF RNA POLYMERASE II TRANSCRIPTION SUBUNIT 13"/>
    <property type="match status" value="1"/>
</dbReference>
<evidence type="ECO:0000313" key="9">
    <source>
        <dbReference type="EMBL" id="MPC56649.1"/>
    </source>
</evidence>
<dbReference type="InterPro" id="IPR051139">
    <property type="entry name" value="Mediator_complx_sub13"/>
</dbReference>
<evidence type="ECO:0000256" key="7">
    <source>
        <dbReference type="ARBA" id="ARBA00023242"/>
    </source>
</evidence>
<evidence type="ECO:0000256" key="4">
    <source>
        <dbReference type="ARBA" id="ARBA00022491"/>
    </source>
</evidence>
<keyword evidence="10" id="KW-1185">Reference proteome</keyword>
<dbReference type="Proteomes" id="UP000324222">
    <property type="component" value="Unassembled WGS sequence"/>
</dbReference>
<dbReference type="PANTHER" id="PTHR48249:SF3">
    <property type="entry name" value="MEDIATOR OF RNA POLYMERASE II TRANSCRIPTION SUBUNIT 13"/>
    <property type="match status" value="1"/>
</dbReference>
<proteinExistence type="inferred from homology"/>
<evidence type="ECO:0000313" key="10">
    <source>
        <dbReference type="Proteomes" id="UP000324222"/>
    </source>
</evidence>
<feature type="compositionally biased region" description="Basic and acidic residues" evidence="8">
    <location>
        <begin position="189"/>
        <end position="206"/>
    </location>
</feature>
<dbReference type="GO" id="GO:0045944">
    <property type="term" value="P:positive regulation of transcription by RNA polymerase II"/>
    <property type="evidence" value="ECO:0007669"/>
    <property type="project" value="TreeGrafter"/>
</dbReference>
<evidence type="ECO:0000256" key="2">
    <source>
        <dbReference type="ARBA" id="ARBA00009354"/>
    </source>
</evidence>
<comment type="caution">
    <text evidence="9">The sequence shown here is derived from an EMBL/GenBank/DDBJ whole genome shotgun (WGS) entry which is preliminary data.</text>
</comment>
<name>A0A5B7GGM6_PORTR</name>
<dbReference type="EMBL" id="VSRR010014126">
    <property type="protein sequence ID" value="MPC56649.1"/>
    <property type="molecule type" value="Genomic_DNA"/>
</dbReference>
<reference evidence="9 10" key="1">
    <citation type="submission" date="2019-05" db="EMBL/GenBank/DDBJ databases">
        <title>Another draft genome of Portunus trituberculatus and its Hox gene families provides insights of decapod evolution.</title>
        <authorList>
            <person name="Jeong J.-H."/>
            <person name="Song I."/>
            <person name="Kim S."/>
            <person name="Choi T."/>
            <person name="Kim D."/>
            <person name="Ryu S."/>
            <person name="Kim W."/>
        </authorList>
    </citation>
    <scope>NUCLEOTIDE SEQUENCE [LARGE SCALE GENOMIC DNA]</scope>
    <source>
        <tissue evidence="9">Muscle</tissue>
    </source>
</reference>
<gene>
    <name evidence="9" type="primary">skd_2</name>
    <name evidence="9" type="ORF">E2C01_050614</name>
</gene>
<keyword evidence="7" id="KW-0539">Nucleus</keyword>
<keyword evidence="6" id="KW-0804">Transcription</keyword>
<evidence type="ECO:0000256" key="8">
    <source>
        <dbReference type="SAM" id="MobiDB-lite"/>
    </source>
</evidence>
<evidence type="ECO:0000256" key="3">
    <source>
        <dbReference type="ARBA" id="ARBA00019618"/>
    </source>
</evidence>
<dbReference type="AlphaFoldDB" id="A0A5B7GGM6"/>
<protein>
    <recommendedName>
        <fullName evidence="3">Mediator of RNA polymerase II transcription subunit 13</fullName>
    </recommendedName>
</protein>
<dbReference type="GO" id="GO:0003713">
    <property type="term" value="F:transcription coactivator activity"/>
    <property type="evidence" value="ECO:0007669"/>
    <property type="project" value="TreeGrafter"/>
</dbReference>
<sequence length="217" mass="24042">MNGVGVAYYLRVTCARREKCDSCYATGGGGGGGGGGVPADPLEDPVLMSYSRMIAADVLCVWRKTWRGPQDTPSSPHMSQHQHHHAQHQLRHSLRHSPKELWVFWYGDEPDLTNLLAPELLRYEPQKKVSLQPSSFEIMMVMRDLLKRFRLAVTVFKATKMIRRPPPHPVSHCVTRPVTPFCVPGDPVGGERRGVAGEERRGEEMRGGAGMGMGCPG</sequence>
<feature type="compositionally biased region" description="Basic residues" evidence="8">
    <location>
        <begin position="80"/>
        <end position="91"/>
    </location>
</feature>
<feature type="region of interest" description="Disordered" evidence="8">
    <location>
        <begin position="185"/>
        <end position="217"/>
    </location>
</feature>
<comment type="similarity">
    <text evidence="2">Belongs to the Mediator complex subunit 13 family.</text>
</comment>
<evidence type="ECO:0000256" key="1">
    <source>
        <dbReference type="ARBA" id="ARBA00004123"/>
    </source>
</evidence>
<comment type="subcellular location">
    <subcellularLocation>
        <location evidence="1">Nucleus</location>
    </subcellularLocation>
</comment>
<evidence type="ECO:0000256" key="6">
    <source>
        <dbReference type="ARBA" id="ARBA00023163"/>
    </source>
</evidence>
<organism evidence="9 10">
    <name type="scientific">Portunus trituberculatus</name>
    <name type="common">Swimming crab</name>
    <name type="synonym">Neptunus trituberculatus</name>
    <dbReference type="NCBI Taxonomy" id="210409"/>
    <lineage>
        <taxon>Eukaryota</taxon>
        <taxon>Metazoa</taxon>
        <taxon>Ecdysozoa</taxon>
        <taxon>Arthropoda</taxon>
        <taxon>Crustacea</taxon>
        <taxon>Multicrustacea</taxon>
        <taxon>Malacostraca</taxon>
        <taxon>Eumalacostraca</taxon>
        <taxon>Eucarida</taxon>
        <taxon>Decapoda</taxon>
        <taxon>Pleocyemata</taxon>
        <taxon>Brachyura</taxon>
        <taxon>Eubrachyura</taxon>
        <taxon>Portunoidea</taxon>
        <taxon>Portunidae</taxon>
        <taxon>Portuninae</taxon>
        <taxon>Portunus</taxon>
    </lineage>
</organism>
<keyword evidence="4" id="KW-0678">Repressor</keyword>
<feature type="compositionally biased region" description="Gly residues" evidence="8">
    <location>
        <begin position="207"/>
        <end position="217"/>
    </location>
</feature>